<dbReference type="EMBL" id="CAMPGE010009235">
    <property type="protein sequence ID" value="CAI2368109.1"/>
    <property type="molecule type" value="Genomic_DNA"/>
</dbReference>
<accession>A0AAD1X9H0</accession>
<protein>
    <submittedName>
        <fullName evidence="1">Uncharacterized protein</fullName>
    </submittedName>
</protein>
<evidence type="ECO:0000313" key="1">
    <source>
        <dbReference type="EMBL" id="CAI2368109.1"/>
    </source>
</evidence>
<sequence>MEHCNYALYPWQVNNLSDSTRNLEAVNLQLNSEKPTGAVYQSKKPHIKKNTMIAQGLITILQVQSWLFRLSNFIACRPQFSDSLRLG</sequence>
<proteinExistence type="predicted"/>
<dbReference type="AlphaFoldDB" id="A0AAD1X9H0"/>
<dbReference type="Proteomes" id="UP001295684">
    <property type="component" value="Unassembled WGS sequence"/>
</dbReference>
<organism evidence="1 2">
    <name type="scientific">Euplotes crassus</name>
    <dbReference type="NCBI Taxonomy" id="5936"/>
    <lineage>
        <taxon>Eukaryota</taxon>
        <taxon>Sar</taxon>
        <taxon>Alveolata</taxon>
        <taxon>Ciliophora</taxon>
        <taxon>Intramacronucleata</taxon>
        <taxon>Spirotrichea</taxon>
        <taxon>Hypotrichia</taxon>
        <taxon>Euplotida</taxon>
        <taxon>Euplotidae</taxon>
        <taxon>Moneuplotes</taxon>
    </lineage>
</organism>
<reference evidence="1" key="1">
    <citation type="submission" date="2023-07" db="EMBL/GenBank/DDBJ databases">
        <authorList>
            <consortium name="AG Swart"/>
            <person name="Singh M."/>
            <person name="Singh A."/>
            <person name="Seah K."/>
            <person name="Emmerich C."/>
        </authorList>
    </citation>
    <scope>NUCLEOTIDE SEQUENCE</scope>
    <source>
        <strain evidence="1">DP1</strain>
    </source>
</reference>
<evidence type="ECO:0000313" key="2">
    <source>
        <dbReference type="Proteomes" id="UP001295684"/>
    </source>
</evidence>
<comment type="caution">
    <text evidence="1">The sequence shown here is derived from an EMBL/GenBank/DDBJ whole genome shotgun (WGS) entry which is preliminary data.</text>
</comment>
<gene>
    <name evidence="1" type="ORF">ECRASSUSDP1_LOCUS9398</name>
</gene>
<keyword evidence="2" id="KW-1185">Reference proteome</keyword>
<name>A0AAD1X9H0_EUPCR</name>